<evidence type="ECO:0000256" key="6">
    <source>
        <dbReference type="SAM" id="Coils"/>
    </source>
</evidence>
<dbReference type="GO" id="GO:0005524">
    <property type="term" value="F:ATP binding"/>
    <property type="evidence" value="ECO:0007669"/>
    <property type="project" value="UniProtKB-KW"/>
</dbReference>
<dbReference type="PANTHER" id="PTHR37739">
    <property type="entry name" value="KINESIN-LIKE PROTEIN KIN-12D"/>
    <property type="match status" value="1"/>
</dbReference>
<evidence type="ECO:0000313" key="9">
    <source>
        <dbReference type="Proteomes" id="UP000038009"/>
    </source>
</evidence>
<feature type="region of interest" description="Disordered" evidence="7">
    <location>
        <begin position="902"/>
        <end position="982"/>
    </location>
</feature>
<dbReference type="Proteomes" id="UP000038009">
    <property type="component" value="Unassembled WGS sequence"/>
</dbReference>
<dbReference type="OrthoDB" id="273438at2759"/>
<feature type="region of interest" description="Disordered" evidence="7">
    <location>
        <begin position="859"/>
        <end position="889"/>
    </location>
</feature>
<sequence length="982" mass="109642">MRLKQPLIVPLEDVDPRLLGAAADRSNISDMRGNAGAASAANAPQSRRGSAQLSSSPAQEQNTARSHYTESPHSKSLVAATASSLLGGSGGGGGLGAGAGASSYVSEASLDFQRNLLQQQLQQAQREMDRLKGELQETNARLSDTRQQLNEQKASQTSLSLRYSASVEKLTTAEGDLKKLEEQLVKERNQRHHAQSEREEQRLVLRELQWEYERLQRQLQQLEANKGLDPKEVQRALEDRSQYIPTVEVLRLQTEMQDTHQSLVGRLMTALESLVVSNEESKTNFFVARSAALSAATDVDARLQRAEAALEDVDQQWTAYREGLEKETHEFLLAVMSENKDLWQQLTLLQNEYDVVVAEMKLKSTQGESVTVEEHAYAQRQLEVMTERLSKAQQLVESQTILARAHEEEMTELLEANDAMQRRIEELERLTEEQQGAVTSKAAALAEADVALREATSQIEQLQDTLREERKRMETMVSEMKATQRTMQDEYDNRVRQLEHDCGVADDTATTLQHTLEETVAKLDVVGRNLEARSRDYDAYKQQAEQQATENSKRYREELRHVQEVMDAELTSLRTQLGEAQSEARAVARQRDDVVARENAAAVTNKALEQEVAHLRDVADTTLRQLREEQELRQRVQGEVDQLRTSHGEGSTLATELQKRIELLEREKAELAKALSAERSRQEQRYAVLHTDWRAAEKARASLQEEVKTLRTRCGELETANMTQERQTQDKEQLMRENLRLHEQYQLIQRECSTLREELKTLRQRGEGDAQCMRQVEALQKRLRELPELRQAADAARRDALTAKEETELLRRERDQLAQKLDAFLEGAKMRAKREDDFERVCREASAAAQRVGGMVASAKESSTRYHVFRNTNPTGRALSTSGSGGAGSATAAAAAASSSVVSSGSPRASAGDVGGGLTSSSSFSRAAPLGAATQHRSPVRSMPQNSTDTPSNSVASQSPRAMDSEVAAVRSSTSSPSRPWH</sequence>
<dbReference type="PANTHER" id="PTHR37739:SF8">
    <property type="entry name" value="KINESIN-LIKE PROTEIN KIN-12D"/>
    <property type="match status" value="1"/>
</dbReference>
<dbReference type="InterPro" id="IPR044986">
    <property type="entry name" value="KIF15/KIN-12"/>
</dbReference>
<evidence type="ECO:0000256" key="5">
    <source>
        <dbReference type="ARBA" id="ARBA00023175"/>
    </source>
</evidence>
<dbReference type="OMA" id="RTMQDEY"/>
<dbReference type="EMBL" id="LJSK01000113">
    <property type="protein sequence ID" value="KPI86840.1"/>
    <property type="molecule type" value="Genomic_DNA"/>
</dbReference>
<gene>
    <name evidence="8" type="ORF">ABL78_4076</name>
</gene>
<dbReference type="VEuPathDB" id="TriTrypDB:Lsey_0113_0010"/>
<name>A0A0N1IKJ3_LEPSE</name>
<feature type="region of interest" description="Disordered" evidence="7">
    <location>
        <begin position="25"/>
        <end position="75"/>
    </location>
</feature>
<feature type="coiled-coil region" evidence="6">
    <location>
        <begin position="107"/>
        <end position="225"/>
    </location>
</feature>
<feature type="coiled-coil region" evidence="6">
    <location>
        <begin position="605"/>
        <end position="820"/>
    </location>
</feature>
<evidence type="ECO:0000256" key="1">
    <source>
        <dbReference type="ARBA" id="ARBA00022701"/>
    </source>
</evidence>
<organism evidence="8 9">
    <name type="scientific">Leptomonas seymouri</name>
    <dbReference type="NCBI Taxonomy" id="5684"/>
    <lineage>
        <taxon>Eukaryota</taxon>
        <taxon>Discoba</taxon>
        <taxon>Euglenozoa</taxon>
        <taxon>Kinetoplastea</taxon>
        <taxon>Metakinetoplastina</taxon>
        <taxon>Trypanosomatida</taxon>
        <taxon>Trypanosomatidae</taxon>
        <taxon>Leishmaniinae</taxon>
        <taxon>Leptomonas</taxon>
    </lineage>
</organism>
<dbReference type="GO" id="GO:0005874">
    <property type="term" value="C:microtubule"/>
    <property type="evidence" value="ECO:0007669"/>
    <property type="project" value="UniProtKB-KW"/>
</dbReference>
<accession>A0A0N1IKJ3</accession>
<comment type="caution">
    <text evidence="8">The sequence shown here is derived from an EMBL/GenBank/DDBJ whole genome shotgun (WGS) entry which is preliminary data.</text>
</comment>
<feature type="compositionally biased region" description="Polar residues" evidence="7">
    <location>
        <begin position="44"/>
        <end position="66"/>
    </location>
</feature>
<evidence type="ECO:0000313" key="8">
    <source>
        <dbReference type="EMBL" id="KPI86840.1"/>
    </source>
</evidence>
<evidence type="ECO:0000256" key="2">
    <source>
        <dbReference type="ARBA" id="ARBA00022741"/>
    </source>
</evidence>
<reference evidence="8 9" key="1">
    <citation type="journal article" date="2015" name="PLoS Pathog.">
        <title>Leptomonas seymouri: Adaptations to the Dixenous Life Cycle Analyzed by Genome Sequencing, Transcriptome Profiling and Co-infection with Leishmania donovani.</title>
        <authorList>
            <person name="Kraeva N."/>
            <person name="Butenko A."/>
            <person name="Hlavacova J."/>
            <person name="Kostygov A."/>
            <person name="Myskova J."/>
            <person name="Grybchuk D."/>
            <person name="Lestinova T."/>
            <person name="Votypka J."/>
            <person name="Volf P."/>
            <person name="Opperdoes F."/>
            <person name="Flegontov P."/>
            <person name="Lukes J."/>
            <person name="Yurchenko V."/>
        </authorList>
    </citation>
    <scope>NUCLEOTIDE SEQUENCE [LARGE SCALE GENOMIC DNA]</scope>
    <source>
        <strain evidence="8 9">ATCC 30220</strain>
    </source>
</reference>
<feature type="coiled-coil region" evidence="6">
    <location>
        <begin position="403"/>
        <end position="486"/>
    </location>
</feature>
<feature type="compositionally biased region" description="Polar residues" evidence="7">
    <location>
        <begin position="943"/>
        <end position="960"/>
    </location>
</feature>
<feature type="compositionally biased region" description="Low complexity" evidence="7">
    <location>
        <begin position="902"/>
        <end position="912"/>
    </location>
</feature>
<keyword evidence="5" id="KW-0505">Motor protein</keyword>
<evidence type="ECO:0000256" key="4">
    <source>
        <dbReference type="ARBA" id="ARBA00023054"/>
    </source>
</evidence>
<keyword evidence="2" id="KW-0547">Nucleotide-binding</keyword>
<feature type="compositionally biased region" description="Low complexity" evidence="7">
    <location>
        <begin position="33"/>
        <end position="43"/>
    </location>
</feature>
<evidence type="ECO:0000256" key="7">
    <source>
        <dbReference type="SAM" id="MobiDB-lite"/>
    </source>
</evidence>
<keyword evidence="9" id="KW-1185">Reference proteome</keyword>
<feature type="compositionally biased region" description="Polar residues" evidence="7">
    <location>
        <begin position="971"/>
        <end position="982"/>
    </location>
</feature>
<proteinExistence type="predicted"/>
<keyword evidence="1" id="KW-0493">Microtubule</keyword>
<dbReference type="AlphaFoldDB" id="A0A0N1IKJ3"/>
<keyword evidence="3" id="KW-0067">ATP-binding</keyword>
<evidence type="ECO:0000256" key="3">
    <source>
        <dbReference type="ARBA" id="ARBA00022840"/>
    </source>
</evidence>
<protein>
    <submittedName>
        <fullName evidence="8">Uncharacterized protein</fullName>
    </submittedName>
</protein>
<keyword evidence="4 6" id="KW-0175">Coiled coil</keyword>